<proteinExistence type="predicted"/>
<name>A0A0G0XGA8_9BACT</name>
<dbReference type="InterPro" id="IPR014717">
    <property type="entry name" value="Transl_elong_EF1B/ribsomal_bS6"/>
</dbReference>
<accession>A0A0G0XGA8</accession>
<dbReference type="AlphaFoldDB" id="A0A0G0XGA8"/>
<dbReference type="EMBL" id="LCCC01000016">
    <property type="protein sequence ID" value="KKS23930.1"/>
    <property type="molecule type" value="Genomic_DNA"/>
</dbReference>
<evidence type="ECO:0008006" key="3">
    <source>
        <dbReference type="Google" id="ProtNLM"/>
    </source>
</evidence>
<dbReference type="Proteomes" id="UP000033949">
    <property type="component" value="Unassembled WGS sequence"/>
</dbReference>
<organism evidence="1 2">
    <name type="scientific">Candidatus Nomurabacteria bacterium GW2011_GWC2_41_8</name>
    <dbReference type="NCBI Taxonomy" id="1618755"/>
    <lineage>
        <taxon>Bacteria</taxon>
        <taxon>Candidatus Nomuraibacteriota</taxon>
    </lineage>
</organism>
<comment type="caution">
    <text evidence="1">The sequence shown here is derived from an EMBL/GenBank/DDBJ whole genome shotgun (WGS) entry which is preliminary data.</text>
</comment>
<protein>
    <recommendedName>
        <fullName evidence="3">Pilus assembly protein, PilO</fullName>
    </recommendedName>
</protein>
<evidence type="ECO:0000313" key="2">
    <source>
        <dbReference type="Proteomes" id="UP000033949"/>
    </source>
</evidence>
<reference evidence="1 2" key="1">
    <citation type="journal article" date="2015" name="Nature">
        <title>rRNA introns, odd ribosomes, and small enigmatic genomes across a large radiation of phyla.</title>
        <authorList>
            <person name="Brown C.T."/>
            <person name="Hug L.A."/>
            <person name="Thomas B.C."/>
            <person name="Sharon I."/>
            <person name="Castelle C.J."/>
            <person name="Singh A."/>
            <person name="Wilkins M.J."/>
            <person name="Williams K.H."/>
            <person name="Banfield J.F."/>
        </authorList>
    </citation>
    <scope>NUCLEOTIDE SEQUENCE [LARGE SCALE GENOMIC DNA]</scope>
</reference>
<sequence length="201" mass="22625">MMRFIMPIILIGIAVSVFFVFANPLYEDVSALKIQATAYNEALDNSKMLENERDKLTAKYNAVDPENLIKIKKLLPENVDNIRLILEIEQMASPYGMVLKDVKYNTTDTNAVATTTTAVVQGGIAKPAHKDYGIFDLEFSTSGTYHNFINFTKNLESNLRIVDISSIAFSSDTGVNINTKSASSSEVYKYNFHIRTYWLKN</sequence>
<dbReference type="Gene3D" id="3.30.70.60">
    <property type="match status" value="1"/>
</dbReference>
<gene>
    <name evidence="1" type="ORF">UU82_C0016G0012</name>
</gene>
<evidence type="ECO:0000313" key="1">
    <source>
        <dbReference type="EMBL" id="KKS23930.1"/>
    </source>
</evidence>